<reference evidence="5 6" key="1">
    <citation type="submission" date="2013-12" db="EMBL/GenBank/DDBJ databases">
        <authorList>
            <person name="Formusa P.A."/>
            <person name="Habash M."/>
            <person name="Lee H."/>
            <person name="Trevors J.T."/>
        </authorList>
    </citation>
    <scope>NUCLEOTIDE SEQUENCE [LARGE SCALE GENOMIC DNA]</scope>
    <source>
        <strain evidence="5 6">PD30</strain>
    </source>
</reference>
<organism evidence="5 6">
    <name type="scientific">Pseudomonas mandelii PD30</name>
    <dbReference type="NCBI Taxonomy" id="1419583"/>
    <lineage>
        <taxon>Bacteria</taxon>
        <taxon>Pseudomonadati</taxon>
        <taxon>Pseudomonadota</taxon>
        <taxon>Gammaproteobacteria</taxon>
        <taxon>Pseudomonadales</taxon>
        <taxon>Pseudomonadaceae</taxon>
        <taxon>Pseudomonas</taxon>
    </lineage>
</organism>
<dbReference type="InterPro" id="IPR009057">
    <property type="entry name" value="Homeodomain-like_sf"/>
</dbReference>
<dbReference type="SUPFAM" id="SSF46689">
    <property type="entry name" value="Homeodomain-like"/>
    <property type="match status" value="1"/>
</dbReference>
<name>A0A059KXL3_9PSED</name>
<sequence length="226" mass="25101">MTTSKSSPSIRDGDQGRANQRGRTRQALIDAAAALRDEGHNPTVAQVAERAMVSRATAYRYFPSTEALISETAADREMTPLESIWRQGDDPIKGIGLAANALNKLLIDDEIGLHVMERSFMTVWLDSESHEPLRPGRRMSYIEPIVDSLKDVLSPRARKRLKQALSIVMGTEALIAVRDISRASVEESLDTAAWAARALVRQALTEEEQTRRKRDTLHKSSRSSPP</sequence>
<dbReference type="InterPro" id="IPR001647">
    <property type="entry name" value="HTH_TetR"/>
</dbReference>
<dbReference type="Gene3D" id="1.10.357.10">
    <property type="entry name" value="Tetracycline Repressor, domain 2"/>
    <property type="match status" value="1"/>
</dbReference>
<dbReference type="AlphaFoldDB" id="A0A059KXL3"/>
<dbReference type="Pfam" id="PF00440">
    <property type="entry name" value="TetR_N"/>
    <property type="match status" value="1"/>
</dbReference>
<evidence type="ECO:0000256" key="3">
    <source>
        <dbReference type="SAM" id="MobiDB-lite"/>
    </source>
</evidence>
<dbReference type="PROSITE" id="PS50977">
    <property type="entry name" value="HTH_TETR_2"/>
    <property type="match status" value="1"/>
</dbReference>
<feature type="DNA-binding region" description="H-T-H motif" evidence="2">
    <location>
        <begin position="43"/>
        <end position="62"/>
    </location>
</feature>
<feature type="domain" description="HTH tetR-type" evidence="4">
    <location>
        <begin position="22"/>
        <end position="80"/>
    </location>
</feature>
<proteinExistence type="predicted"/>
<gene>
    <name evidence="5" type="ORF">V466_22360</name>
</gene>
<feature type="compositionally biased region" description="Basic residues" evidence="3">
    <location>
        <begin position="211"/>
        <end position="226"/>
    </location>
</feature>
<dbReference type="GO" id="GO:0003677">
    <property type="term" value="F:DNA binding"/>
    <property type="evidence" value="ECO:0007669"/>
    <property type="project" value="UniProtKB-UniRule"/>
</dbReference>
<evidence type="ECO:0000259" key="4">
    <source>
        <dbReference type="PROSITE" id="PS50977"/>
    </source>
</evidence>
<evidence type="ECO:0000256" key="1">
    <source>
        <dbReference type="ARBA" id="ARBA00023125"/>
    </source>
</evidence>
<feature type="region of interest" description="Disordered" evidence="3">
    <location>
        <begin position="205"/>
        <end position="226"/>
    </location>
</feature>
<dbReference type="RefSeq" id="WP_033059947.1">
    <property type="nucleotide sequence ID" value="NZ_AZQQ01000096.1"/>
</dbReference>
<comment type="caution">
    <text evidence="5">The sequence shown here is derived from an EMBL/GenBank/DDBJ whole genome shotgun (WGS) entry which is preliminary data.</text>
</comment>
<evidence type="ECO:0000256" key="2">
    <source>
        <dbReference type="PROSITE-ProRule" id="PRU00335"/>
    </source>
</evidence>
<keyword evidence="1 2" id="KW-0238">DNA-binding</keyword>
<dbReference type="Proteomes" id="UP000026739">
    <property type="component" value="Unassembled WGS sequence"/>
</dbReference>
<evidence type="ECO:0000313" key="5">
    <source>
        <dbReference type="EMBL" id="KDD66585.1"/>
    </source>
</evidence>
<protein>
    <submittedName>
        <fullName evidence="5">Transcriptional regulator</fullName>
    </submittedName>
</protein>
<dbReference type="eggNOG" id="COG1309">
    <property type="taxonomic scope" value="Bacteria"/>
</dbReference>
<feature type="region of interest" description="Disordered" evidence="3">
    <location>
        <begin position="1"/>
        <end position="24"/>
    </location>
</feature>
<dbReference type="EMBL" id="AZQQ01000096">
    <property type="protein sequence ID" value="KDD66585.1"/>
    <property type="molecule type" value="Genomic_DNA"/>
</dbReference>
<accession>A0A059KXL3</accession>
<evidence type="ECO:0000313" key="6">
    <source>
        <dbReference type="Proteomes" id="UP000026739"/>
    </source>
</evidence>